<dbReference type="AlphaFoldDB" id="A0A9P7JJG4"/>
<evidence type="ECO:0000256" key="1">
    <source>
        <dbReference type="SAM" id="MobiDB-lite"/>
    </source>
</evidence>
<comment type="caution">
    <text evidence="3">The sequence shown here is derived from an EMBL/GenBank/DDBJ whole genome shotgun (WGS) entry which is preliminary data.</text>
</comment>
<evidence type="ECO:0000313" key="3">
    <source>
        <dbReference type="EMBL" id="KAG1826749.1"/>
    </source>
</evidence>
<feature type="transmembrane region" description="Helical" evidence="2">
    <location>
        <begin position="150"/>
        <end position="174"/>
    </location>
</feature>
<evidence type="ECO:0000313" key="4">
    <source>
        <dbReference type="Proteomes" id="UP000807769"/>
    </source>
</evidence>
<gene>
    <name evidence="3" type="ORF">BJ212DRAFT_2924</name>
</gene>
<keyword evidence="2" id="KW-0472">Membrane</keyword>
<evidence type="ECO:0008006" key="5">
    <source>
        <dbReference type="Google" id="ProtNLM"/>
    </source>
</evidence>
<feature type="transmembrane region" description="Helical" evidence="2">
    <location>
        <begin position="77"/>
        <end position="97"/>
    </location>
</feature>
<dbReference type="RefSeq" id="XP_041199596.1">
    <property type="nucleotide sequence ID" value="XM_041342844.1"/>
</dbReference>
<keyword evidence="4" id="KW-1185">Reference proteome</keyword>
<feature type="transmembrane region" description="Helical" evidence="2">
    <location>
        <begin position="109"/>
        <end position="130"/>
    </location>
</feature>
<reference evidence="3" key="1">
    <citation type="journal article" date="2020" name="New Phytol.">
        <title>Comparative genomics reveals dynamic genome evolution in host specialist ectomycorrhizal fungi.</title>
        <authorList>
            <person name="Lofgren L.A."/>
            <person name="Nguyen N.H."/>
            <person name="Vilgalys R."/>
            <person name="Ruytinx J."/>
            <person name="Liao H.L."/>
            <person name="Branco S."/>
            <person name="Kuo A."/>
            <person name="LaButti K."/>
            <person name="Lipzen A."/>
            <person name="Andreopoulos W."/>
            <person name="Pangilinan J."/>
            <person name="Riley R."/>
            <person name="Hundley H."/>
            <person name="Na H."/>
            <person name="Barry K."/>
            <person name="Grigoriev I.V."/>
            <person name="Stajich J.E."/>
            <person name="Kennedy P.G."/>
        </authorList>
    </citation>
    <scope>NUCLEOTIDE SEQUENCE</scope>
    <source>
        <strain evidence="3">MN1</strain>
    </source>
</reference>
<name>A0A9P7JJG4_9AGAM</name>
<dbReference type="OrthoDB" id="2672329at2759"/>
<feature type="compositionally biased region" description="Basic and acidic residues" evidence="1">
    <location>
        <begin position="226"/>
        <end position="237"/>
    </location>
</feature>
<dbReference type="GeneID" id="64636860"/>
<feature type="transmembrane region" description="Helical" evidence="2">
    <location>
        <begin position="45"/>
        <end position="65"/>
    </location>
</feature>
<proteinExistence type="predicted"/>
<evidence type="ECO:0000256" key="2">
    <source>
        <dbReference type="SAM" id="Phobius"/>
    </source>
</evidence>
<dbReference type="Proteomes" id="UP000807769">
    <property type="component" value="Unassembled WGS sequence"/>
</dbReference>
<organism evidence="3 4">
    <name type="scientific">Suillus subaureus</name>
    <dbReference type="NCBI Taxonomy" id="48587"/>
    <lineage>
        <taxon>Eukaryota</taxon>
        <taxon>Fungi</taxon>
        <taxon>Dikarya</taxon>
        <taxon>Basidiomycota</taxon>
        <taxon>Agaricomycotina</taxon>
        <taxon>Agaricomycetes</taxon>
        <taxon>Agaricomycetidae</taxon>
        <taxon>Boletales</taxon>
        <taxon>Suillineae</taxon>
        <taxon>Suillaceae</taxon>
        <taxon>Suillus</taxon>
    </lineage>
</organism>
<feature type="region of interest" description="Disordered" evidence="1">
    <location>
        <begin position="216"/>
        <end position="237"/>
    </location>
</feature>
<keyword evidence="2" id="KW-1133">Transmembrane helix</keyword>
<dbReference type="EMBL" id="JABBWG010000001">
    <property type="protein sequence ID" value="KAG1826749.1"/>
    <property type="molecule type" value="Genomic_DNA"/>
</dbReference>
<protein>
    <recommendedName>
        <fullName evidence="5">MARVEL domain-containing protein</fullName>
    </recommendedName>
</protein>
<keyword evidence="2" id="KW-0812">Transmembrane</keyword>
<accession>A0A9P7JJG4</accession>
<sequence>MANSLHTTFLRRLNLLVHHHFHCIAPSTSVVRDTMPFPFALSRGLLLLAIGICNITSIVILRPVIVTHTAGPFEVIAVASSIVALLVFPITFSFLYCRRHAEASNTRNIATFGTLWLSDITSCITLTVHARQNNATALCRDLSQSGDCTMANALLAVFYMAAIFALIGFVIACFDTHPGITKVSPRYPITKAASSRFAAFQYPLDVELENVYSEPPTRKARHTKKAHTEERWTEIPL</sequence>